<keyword evidence="3 6" id="KW-1133">Transmembrane helix</keyword>
<reference evidence="8" key="2">
    <citation type="submission" date="2025-08" db="UniProtKB">
        <authorList>
            <consortium name="Ensembl"/>
        </authorList>
    </citation>
    <scope>IDENTIFICATION</scope>
</reference>
<dbReference type="GO" id="GO:0019911">
    <property type="term" value="F:structural constituent of myelin sheath"/>
    <property type="evidence" value="ECO:0007669"/>
    <property type="project" value="TreeGrafter"/>
</dbReference>
<feature type="transmembrane region" description="Helical" evidence="6">
    <location>
        <begin position="44"/>
        <end position="63"/>
    </location>
</feature>
<dbReference type="PANTHER" id="PTHR22776">
    <property type="entry name" value="MARVEL-CONTAINING POTENTIAL LIPID RAFT-ASSOCIATED PROTEIN"/>
    <property type="match status" value="1"/>
</dbReference>
<dbReference type="GO" id="GO:0042552">
    <property type="term" value="P:myelination"/>
    <property type="evidence" value="ECO:0007669"/>
    <property type="project" value="TreeGrafter"/>
</dbReference>
<evidence type="ECO:0000256" key="3">
    <source>
        <dbReference type="ARBA" id="ARBA00022989"/>
    </source>
</evidence>
<protein>
    <submittedName>
        <fullName evidence="8">CKLF like MARVEL transmembrane domain containing 7</fullName>
    </submittedName>
</protein>
<dbReference type="PROSITE" id="PS51225">
    <property type="entry name" value="MARVEL"/>
    <property type="match status" value="1"/>
</dbReference>
<dbReference type="InterPro" id="IPR050578">
    <property type="entry name" value="MARVEL-CKLF_proteins"/>
</dbReference>
<comment type="subcellular location">
    <subcellularLocation>
        <location evidence="1">Membrane</location>
        <topology evidence="1">Multi-pass membrane protein</topology>
    </subcellularLocation>
</comment>
<feature type="transmembrane region" description="Helical" evidence="6">
    <location>
        <begin position="149"/>
        <end position="169"/>
    </location>
</feature>
<reference evidence="8 9" key="1">
    <citation type="submission" date="2019-04" db="EMBL/GenBank/DDBJ databases">
        <authorList>
            <consortium name="Wellcome Sanger Institute Data Sharing"/>
        </authorList>
    </citation>
    <scope>NUCLEOTIDE SEQUENCE [LARGE SCALE GENOMIC DNA]</scope>
</reference>
<dbReference type="GO" id="GO:0016020">
    <property type="term" value="C:membrane"/>
    <property type="evidence" value="ECO:0007669"/>
    <property type="project" value="UniProtKB-SubCell"/>
</dbReference>
<evidence type="ECO:0000256" key="1">
    <source>
        <dbReference type="ARBA" id="ARBA00004141"/>
    </source>
</evidence>
<evidence type="ECO:0000256" key="2">
    <source>
        <dbReference type="ARBA" id="ARBA00022692"/>
    </source>
</evidence>
<feature type="domain" description="MARVEL" evidence="7">
    <location>
        <begin position="40"/>
        <end position="173"/>
    </location>
</feature>
<evidence type="ECO:0000256" key="6">
    <source>
        <dbReference type="SAM" id="Phobius"/>
    </source>
</evidence>
<dbReference type="AlphaFoldDB" id="A0A8C9TFZ8"/>
<dbReference type="Proteomes" id="UP000694397">
    <property type="component" value="Chromosome 23"/>
</dbReference>
<evidence type="ECO:0000313" key="8">
    <source>
        <dbReference type="Ensembl" id="ENSSFOP00015052070.1"/>
    </source>
</evidence>
<dbReference type="InterPro" id="IPR008253">
    <property type="entry name" value="Marvel"/>
</dbReference>
<sequence length="179" mass="19945">MTERAAATAVSASVSTGAVSNPLPSPEHPACSTLVYDARFLRSAPAIFIFAELVFGLLVWMLITGTEYFHVPAFGWVMFVAVTYWVLTVFFLIMYLTNARARMPRVPWTTVALGFNVSGAVFYLVAIILEATSLHLANKKQHTFDSWTASMFFAFLVALCYAVHAYFSYRAWASHGEHQ</sequence>
<dbReference type="PRINTS" id="PR01884">
    <property type="entry name" value="MALPROTEIN"/>
</dbReference>
<dbReference type="InterPro" id="IPR013295">
    <property type="entry name" value="MAL"/>
</dbReference>
<accession>A0A8C9TFZ8</accession>
<proteinExistence type="predicted"/>
<dbReference type="PANTHER" id="PTHR22776:SF10">
    <property type="entry name" value="CKLF-LIKE MARVEL TRANSMEMBRANE DOMAIN-CONTAINING PROTEIN 8"/>
    <property type="match status" value="1"/>
</dbReference>
<keyword evidence="9" id="KW-1185">Reference proteome</keyword>
<feature type="transmembrane region" description="Helical" evidence="6">
    <location>
        <begin position="75"/>
        <end position="96"/>
    </location>
</feature>
<dbReference type="Pfam" id="PF01284">
    <property type="entry name" value="MARVEL"/>
    <property type="match status" value="1"/>
</dbReference>
<keyword evidence="2 5" id="KW-0812">Transmembrane</keyword>
<dbReference type="Ensembl" id="ENSSFOT00015077947.1">
    <property type="protein sequence ID" value="ENSSFOP00015052070.1"/>
    <property type="gene ID" value="ENSSFOG00015032282.1"/>
</dbReference>
<organism evidence="8 9">
    <name type="scientific">Scleropages formosus</name>
    <name type="common">Asian bonytongue</name>
    <name type="synonym">Osteoglossum formosum</name>
    <dbReference type="NCBI Taxonomy" id="113540"/>
    <lineage>
        <taxon>Eukaryota</taxon>
        <taxon>Metazoa</taxon>
        <taxon>Chordata</taxon>
        <taxon>Craniata</taxon>
        <taxon>Vertebrata</taxon>
        <taxon>Euteleostomi</taxon>
        <taxon>Actinopterygii</taxon>
        <taxon>Neopterygii</taxon>
        <taxon>Teleostei</taxon>
        <taxon>Osteoglossocephala</taxon>
        <taxon>Osteoglossomorpha</taxon>
        <taxon>Osteoglossiformes</taxon>
        <taxon>Osteoglossidae</taxon>
        <taxon>Scleropages</taxon>
    </lineage>
</organism>
<feature type="transmembrane region" description="Helical" evidence="6">
    <location>
        <begin position="108"/>
        <end position="129"/>
    </location>
</feature>
<gene>
    <name evidence="8" type="primary">CMTM7</name>
</gene>
<dbReference type="GeneTree" id="ENSGT00510000048725"/>
<evidence type="ECO:0000259" key="7">
    <source>
        <dbReference type="PROSITE" id="PS51225"/>
    </source>
</evidence>
<evidence type="ECO:0000313" key="9">
    <source>
        <dbReference type="Proteomes" id="UP000694397"/>
    </source>
</evidence>
<dbReference type="OrthoDB" id="5982489at2759"/>
<keyword evidence="4 5" id="KW-0472">Membrane</keyword>
<evidence type="ECO:0000256" key="5">
    <source>
        <dbReference type="PROSITE-ProRule" id="PRU00581"/>
    </source>
</evidence>
<reference evidence="8" key="3">
    <citation type="submission" date="2025-09" db="UniProtKB">
        <authorList>
            <consortium name="Ensembl"/>
        </authorList>
    </citation>
    <scope>IDENTIFICATION</scope>
</reference>
<name>A0A8C9TFZ8_SCLFO</name>
<evidence type="ECO:0000256" key="4">
    <source>
        <dbReference type="ARBA" id="ARBA00023136"/>
    </source>
</evidence>